<dbReference type="PROSITE" id="PS50404">
    <property type="entry name" value="GST_NTER"/>
    <property type="match status" value="1"/>
</dbReference>
<accession>A0ABQ0A943</accession>
<proteinExistence type="predicted"/>
<dbReference type="Gene3D" id="1.20.1050.10">
    <property type="match status" value="1"/>
</dbReference>
<comment type="caution">
    <text evidence="2">The sequence shown here is derived from an EMBL/GenBank/DDBJ whole genome shotgun (WGS) entry which is preliminary data.</text>
</comment>
<dbReference type="InterPro" id="IPR004045">
    <property type="entry name" value="Glutathione_S-Trfase_N"/>
</dbReference>
<dbReference type="EMBL" id="BAABWN010000006">
    <property type="protein sequence ID" value="GAA6168136.1"/>
    <property type="molecule type" value="Genomic_DNA"/>
</dbReference>
<sequence>MKLVGTLLSHFVRRVAIPMQIYGIDYELVEASVVNDQDLIRNHNKLVRIPSLVLDDGDILADSNFILDELDLMVPDDARLTPSKQENRRSYGQVIASLTGSMDKATAWFYEARRRPENLVWPEWAEHLSTQLAGGLIQVEEMATKNPSDSPYLFEDKITHADIAVGLVYPMANLVTPGLVNENTCPRMHALSKHMNATEAFMSTIPSK</sequence>
<dbReference type="RefSeq" id="WP_353302805.1">
    <property type="nucleotide sequence ID" value="NZ_BAABWN010000006.1"/>
</dbReference>
<protein>
    <submittedName>
        <fullName evidence="2">Glutathione S-transferase family protein</fullName>
    </submittedName>
</protein>
<name>A0ABQ0A943_9GAMM</name>
<evidence type="ECO:0000313" key="2">
    <source>
        <dbReference type="EMBL" id="GAA6168136.1"/>
    </source>
</evidence>
<dbReference type="Pfam" id="PF13417">
    <property type="entry name" value="GST_N_3"/>
    <property type="match status" value="1"/>
</dbReference>
<dbReference type="Gene3D" id="3.40.30.10">
    <property type="entry name" value="Glutaredoxin"/>
    <property type="match status" value="1"/>
</dbReference>
<organism evidence="2 3">
    <name type="scientific">Sessilibacter corallicola</name>
    <dbReference type="NCBI Taxonomy" id="2904075"/>
    <lineage>
        <taxon>Bacteria</taxon>
        <taxon>Pseudomonadati</taxon>
        <taxon>Pseudomonadota</taxon>
        <taxon>Gammaproteobacteria</taxon>
        <taxon>Cellvibrionales</taxon>
        <taxon>Cellvibrionaceae</taxon>
        <taxon>Sessilibacter</taxon>
    </lineage>
</organism>
<dbReference type="PANTHER" id="PTHR43968:SF6">
    <property type="entry name" value="GLUTATHIONE S-TRANSFERASE OMEGA"/>
    <property type="match status" value="1"/>
</dbReference>
<dbReference type="PANTHER" id="PTHR43968">
    <property type="match status" value="1"/>
</dbReference>
<dbReference type="InterPro" id="IPR050983">
    <property type="entry name" value="GST_Omega/HSP26"/>
</dbReference>
<gene>
    <name evidence="2" type="ORF">NBRC116591_19470</name>
</gene>
<dbReference type="SUPFAM" id="SSF52833">
    <property type="entry name" value="Thioredoxin-like"/>
    <property type="match status" value="1"/>
</dbReference>
<evidence type="ECO:0000259" key="1">
    <source>
        <dbReference type="PROSITE" id="PS50404"/>
    </source>
</evidence>
<keyword evidence="3" id="KW-1185">Reference proteome</keyword>
<dbReference type="SUPFAM" id="SSF47616">
    <property type="entry name" value="GST C-terminal domain-like"/>
    <property type="match status" value="1"/>
</dbReference>
<evidence type="ECO:0000313" key="3">
    <source>
        <dbReference type="Proteomes" id="UP001465153"/>
    </source>
</evidence>
<reference evidence="2 3" key="1">
    <citation type="submission" date="2024-04" db="EMBL/GenBank/DDBJ databases">
        <title>Draft genome sequence of Sessilibacter corallicola NBRC 116591.</title>
        <authorList>
            <person name="Miyakawa T."/>
            <person name="Kusuya Y."/>
            <person name="Miura T."/>
        </authorList>
    </citation>
    <scope>NUCLEOTIDE SEQUENCE [LARGE SCALE GENOMIC DNA]</scope>
    <source>
        <strain evidence="2 3">KU-00831-HH</strain>
    </source>
</reference>
<dbReference type="Proteomes" id="UP001465153">
    <property type="component" value="Unassembled WGS sequence"/>
</dbReference>
<dbReference type="InterPro" id="IPR036282">
    <property type="entry name" value="Glutathione-S-Trfase_C_sf"/>
</dbReference>
<feature type="domain" description="GST N-terminal" evidence="1">
    <location>
        <begin position="1"/>
        <end position="78"/>
    </location>
</feature>
<dbReference type="InterPro" id="IPR036249">
    <property type="entry name" value="Thioredoxin-like_sf"/>
</dbReference>